<evidence type="ECO:0000313" key="2">
    <source>
        <dbReference type="EMBL" id="QCD34475.1"/>
    </source>
</evidence>
<protein>
    <submittedName>
        <fullName evidence="2">Uncharacterized protein</fullName>
    </submittedName>
</protein>
<accession>A0A4P7VLD0</accession>
<organism evidence="2 3">
    <name type="scientific">Muribaculum gordoncarteri</name>
    <dbReference type="NCBI Taxonomy" id="2530390"/>
    <lineage>
        <taxon>Bacteria</taxon>
        <taxon>Pseudomonadati</taxon>
        <taxon>Bacteroidota</taxon>
        <taxon>Bacteroidia</taxon>
        <taxon>Bacteroidales</taxon>
        <taxon>Muribaculaceae</taxon>
        <taxon>Muribaculum</taxon>
    </lineage>
</organism>
<feature type="transmembrane region" description="Helical" evidence="1">
    <location>
        <begin position="124"/>
        <end position="144"/>
    </location>
</feature>
<reference evidence="2 3" key="1">
    <citation type="submission" date="2019-02" db="EMBL/GenBank/DDBJ databases">
        <title>Isolation and identification of novel species under the genus Muribaculum.</title>
        <authorList>
            <person name="Miyake S."/>
            <person name="Ding Y."/>
            <person name="Low A."/>
            <person name="Soh M."/>
            <person name="Seedorf H."/>
        </authorList>
    </citation>
    <scope>NUCLEOTIDE SEQUENCE [LARGE SCALE GENOMIC DNA]</scope>
    <source>
        <strain evidence="2 3">TLL-A4</strain>
    </source>
</reference>
<name>A0A4P7VLD0_9BACT</name>
<sequence>MELEDLKTTWQSVKPHIDSQINDDVANGVLSKRSDIKSRLLKRAIWEGIITVICLILMTLSPFWSPMKFPYWWLAVFCSTIIVTNLYGIRIYRSIRAINLWEDSNNEILKVILSVKRLYRNVELATAIVLIPLLIWLSLTPMFIHSWRMFFTWGITVLAFSLEYLWYRNNIKQLNNLVNWEKE</sequence>
<evidence type="ECO:0000313" key="3">
    <source>
        <dbReference type="Proteomes" id="UP000297031"/>
    </source>
</evidence>
<dbReference type="EMBL" id="CP039393">
    <property type="protein sequence ID" value="QCD34475.1"/>
    <property type="molecule type" value="Genomic_DNA"/>
</dbReference>
<feature type="transmembrane region" description="Helical" evidence="1">
    <location>
        <begin position="70"/>
        <end position="89"/>
    </location>
</feature>
<keyword evidence="1" id="KW-1133">Transmembrane helix</keyword>
<proteinExistence type="predicted"/>
<feature type="transmembrane region" description="Helical" evidence="1">
    <location>
        <begin position="150"/>
        <end position="167"/>
    </location>
</feature>
<dbReference type="AlphaFoldDB" id="A0A4P7VLD0"/>
<dbReference type="RefSeq" id="WP_136409492.1">
    <property type="nucleotide sequence ID" value="NZ_CP039393.1"/>
</dbReference>
<dbReference type="KEGG" id="mgod:E7746_00555"/>
<gene>
    <name evidence="2" type="ORF">E7746_00555</name>
</gene>
<feature type="transmembrane region" description="Helical" evidence="1">
    <location>
        <begin position="44"/>
        <end position="64"/>
    </location>
</feature>
<keyword evidence="1" id="KW-0472">Membrane</keyword>
<dbReference type="OrthoDB" id="9999564at2"/>
<dbReference type="Proteomes" id="UP000297031">
    <property type="component" value="Chromosome"/>
</dbReference>
<keyword evidence="1" id="KW-0812">Transmembrane</keyword>
<evidence type="ECO:0000256" key="1">
    <source>
        <dbReference type="SAM" id="Phobius"/>
    </source>
</evidence>
<keyword evidence="3" id="KW-1185">Reference proteome</keyword>